<accession>A0A6A5JX38</accession>
<feature type="region of interest" description="Disordered" evidence="1">
    <location>
        <begin position="99"/>
        <end position="154"/>
    </location>
</feature>
<dbReference type="EMBL" id="ML975451">
    <property type="protein sequence ID" value="KAF1829318.1"/>
    <property type="molecule type" value="Genomic_DNA"/>
</dbReference>
<reference evidence="2" key="1">
    <citation type="submission" date="2020-01" db="EMBL/GenBank/DDBJ databases">
        <authorList>
            <consortium name="DOE Joint Genome Institute"/>
            <person name="Haridas S."/>
            <person name="Albert R."/>
            <person name="Binder M."/>
            <person name="Bloem J."/>
            <person name="Labutti K."/>
            <person name="Salamov A."/>
            <person name="Andreopoulos B."/>
            <person name="Baker S.E."/>
            <person name="Barry K."/>
            <person name="Bills G."/>
            <person name="Bluhm B.H."/>
            <person name="Cannon C."/>
            <person name="Castanera R."/>
            <person name="Culley D.E."/>
            <person name="Daum C."/>
            <person name="Ezra D."/>
            <person name="Gonzalez J.B."/>
            <person name="Henrissat B."/>
            <person name="Kuo A."/>
            <person name="Liang C."/>
            <person name="Lipzen A."/>
            <person name="Lutzoni F."/>
            <person name="Magnuson J."/>
            <person name="Mondo S."/>
            <person name="Nolan M."/>
            <person name="Ohm R."/>
            <person name="Pangilinan J."/>
            <person name="Park H.-J."/>
            <person name="Ramirez L."/>
            <person name="Alfaro M."/>
            <person name="Sun H."/>
            <person name="Tritt A."/>
            <person name="Yoshinaga Y."/>
            <person name="Zwiers L.-H."/>
            <person name="Turgeon B.G."/>
            <person name="Goodwin S.B."/>
            <person name="Spatafora J.W."/>
            <person name="Crous P.W."/>
            <person name="Grigoriev I.V."/>
        </authorList>
    </citation>
    <scope>NUCLEOTIDE SEQUENCE</scope>
    <source>
        <strain evidence="2">P77</strain>
    </source>
</reference>
<feature type="compositionally biased region" description="Polar residues" evidence="1">
    <location>
        <begin position="140"/>
        <end position="149"/>
    </location>
</feature>
<feature type="compositionally biased region" description="Low complexity" evidence="1">
    <location>
        <begin position="112"/>
        <end position="122"/>
    </location>
</feature>
<sequence length="209" mass="22097">QWDFLPPRFLSAYKDTHNCFQRTKKADILNTYHPHTDDYSTPCTSIPATPPIHPSSMRSLTPILSLLALTATAQNITSTLTITPNCATAPHNTSVPMTEYTHPTFAPAPACNNNGNKTTNKPSKTKTTSHSKSKSKSTTAETDSLTRDNMGTLGSATASETMTTTGMGMLSSVASGTVTGVPQFTGAAAAVGRDWDVWGVGFGALAMVV</sequence>
<evidence type="ECO:0000313" key="2">
    <source>
        <dbReference type="EMBL" id="KAF1829318.1"/>
    </source>
</evidence>
<evidence type="ECO:0000256" key="1">
    <source>
        <dbReference type="SAM" id="MobiDB-lite"/>
    </source>
</evidence>
<gene>
    <name evidence="2" type="ORF">BDW02DRAFT_612140</name>
</gene>
<dbReference type="AlphaFoldDB" id="A0A6A5JX38"/>
<protein>
    <submittedName>
        <fullName evidence="2">Uncharacterized protein</fullName>
    </submittedName>
</protein>
<evidence type="ECO:0000313" key="3">
    <source>
        <dbReference type="Proteomes" id="UP000800040"/>
    </source>
</evidence>
<feature type="compositionally biased region" description="Basic residues" evidence="1">
    <location>
        <begin position="123"/>
        <end position="135"/>
    </location>
</feature>
<dbReference type="Proteomes" id="UP000800040">
    <property type="component" value="Unassembled WGS sequence"/>
</dbReference>
<organism evidence="2 3">
    <name type="scientific">Decorospora gaudefroyi</name>
    <dbReference type="NCBI Taxonomy" id="184978"/>
    <lineage>
        <taxon>Eukaryota</taxon>
        <taxon>Fungi</taxon>
        <taxon>Dikarya</taxon>
        <taxon>Ascomycota</taxon>
        <taxon>Pezizomycotina</taxon>
        <taxon>Dothideomycetes</taxon>
        <taxon>Pleosporomycetidae</taxon>
        <taxon>Pleosporales</taxon>
        <taxon>Pleosporineae</taxon>
        <taxon>Pleosporaceae</taxon>
        <taxon>Decorospora</taxon>
    </lineage>
</organism>
<feature type="non-terminal residue" evidence="2">
    <location>
        <position position="1"/>
    </location>
</feature>
<proteinExistence type="predicted"/>
<name>A0A6A5JX38_9PLEO</name>
<keyword evidence="3" id="KW-1185">Reference proteome</keyword>